<dbReference type="InterPro" id="IPR003256">
    <property type="entry name" value="Ribosomal_uL24"/>
</dbReference>
<name>A0ABR4XR10_9LACO</name>
<evidence type="ECO:0000313" key="8">
    <source>
        <dbReference type="EMBL" id="KGO31816.1"/>
    </source>
</evidence>
<evidence type="ECO:0000256" key="5">
    <source>
        <dbReference type="HAMAP-Rule" id="MF_01326"/>
    </source>
</evidence>
<dbReference type="Proteomes" id="UP000030023">
    <property type="component" value="Unassembled WGS sequence"/>
</dbReference>
<dbReference type="SUPFAM" id="SSF50104">
    <property type="entry name" value="Translation proteins SH3-like domain"/>
    <property type="match status" value="1"/>
</dbReference>
<keyword evidence="9" id="KW-1185">Reference proteome</keyword>
<dbReference type="EMBL" id="AXCV01000198">
    <property type="protein sequence ID" value="KGO31816.1"/>
    <property type="molecule type" value="Genomic_DNA"/>
</dbReference>
<gene>
    <name evidence="5" type="primary">rplX</name>
    <name evidence="8" type="ORF">Q757_04860</name>
</gene>
<dbReference type="Gene3D" id="2.30.30.30">
    <property type="match status" value="1"/>
</dbReference>
<comment type="subunit">
    <text evidence="5">Part of the 50S ribosomal subunit.</text>
</comment>
<feature type="domain" description="KOW" evidence="7">
    <location>
        <begin position="2"/>
        <end position="29"/>
    </location>
</feature>
<dbReference type="NCBIfam" id="TIGR01079">
    <property type="entry name" value="rplX_bact"/>
    <property type="match status" value="1"/>
</dbReference>
<dbReference type="PROSITE" id="PS01108">
    <property type="entry name" value="RIBOSOMAL_L24"/>
    <property type="match status" value="1"/>
</dbReference>
<proteinExistence type="inferred from homology"/>
<evidence type="ECO:0000256" key="3">
    <source>
        <dbReference type="ARBA" id="ARBA00023274"/>
    </source>
</evidence>
<dbReference type="InterPro" id="IPR008991">
    <property type="entry name" value="Translation_prot_SH3-like_sf"/>
</dbReference>
<dbReference type="InterPro" id="IPR005824">
    <property type="entry name" value="KOW"/>
</dbReference>
<reference evidence="8 9" key="1">
    <citation type="journal article" date="2014" name="Antonie Van Leeuwenhoek">
        <title>Oenococcus alcoholitolerans sp. nov., a lactic acid bacteria isolated from cachaca and ethanol fermentation processes.</title>
        <authorList>
            <person name="Badotti F."/>
            <person name="Moreira A.P."/>
            <person name="Tonon L.A."/>
            <person name="de Lucena B.T."/>
            <person name="Gomes Fde C."/>
            <person name="Kruger R."/>
            <person name="Thompson C.C."/>
            <person name="de Morais M.A.Jr."/>
            <person name="Rosa C.A."/>
            <person name="Thompson F.L."/>
        </authorList>
    </citation>
    <scope>NUCLEOTIDE SEQUENCE [LARGE SCALE GENOMIC DNA]</scope>
    <source>
        <strain evidence="8 9">UFRJ-M7.2.18</strain>
    </source>
</reference>
<comment type="function">
    <text evidence="5">One of two assembly initiator proteins, it binds directly to the 5'-end of the 23S rRNA, where it nucleates assembly of the 50S subunit.</text>
</comment>
<sequence length="89" mass="9789">MSIKTGDRVRVIAGKDKGKEGKVIKVFLKKDRVIVQGANKVTKHKKATQNQNAKKGIVEEEAAIHISNVSLLDSSKDTVHANKRENANK</sequence>
<protein>
    <recommendedName>
        <fullName evidence="4 5">Large ribosomal subunit protein uL24</fullName>
    </recommendedName>
</protein>
<evidence type="ECO:0000256" key="6">
    <source>
        <dbReference type="RuleBase" id="RU003477"/>
    </source>
</evidence>
<dbReference type="InterPro" id="IPR057264">
    <property type="entry name" value="Ribosomal_uL24_C"/>
</dbReference>
<keyword evidence="5" id="KW-0694">RNA-binding</keyword>
<comment type="function">
    <text evidence="5">One of the proteins that surrounds the polypeptide exit tunnel on the outside of the subunit.</text>
</comment>
<dbReference type="GO" id="GO:0005840">
    <property type="term" value="C:ribosome"/>
    <property type="evidence" value="ECO:0007669"/>
    <property type="project" value="UniProtKB-KW"/>
</dbReference>
<keyword evidence="3 5" id="KW-0687">Ribonucleoprotein</keyword>
<keyword evidence="2 5" id="KW-0689">Ribosomal protein</keyword>
<comment type="similarity">
    <text evidence="1 5 6">Belongs to the universal ribosomal protein uL24 family.</text>
</comment>
<dbReference type="Pfam" id="PF00467">
    <property type="entry name" value="KOW"/>
    <property type="match status" value="1"/>
</dbReference>
<dbReference type="CDD" id="cd06089">
    <property type="entry name" value="KOW_RPL26"/>
    <property type="match status" value="1"/>
</dbReference>
<dbReference type="InterPro" id="IPR005825">
    <property type="entry name" value="Ribosomal_uL24_CS"/>
</dbReference>
<dbReference type="HAMAP" id="MF_01326_B">
    <property type="entry name" value="Ribosomal_uL24_B"/>
    <property type="match status" value="1"/>
</dbReference>
<dbReference type="InterPro" id="IPR041988">
    <property type="entry name" value="Ribosomal_uL24_KOW"/>
</dbReference>
<dbReference type="PANTHER" id="PTHR12903">
    <property type="entry name" value="MITOCHONDRIAL RIBOSOMAL PROTEIN L24"/>
    <property type="match status" value="1"/>
</dbReference>
<dbReference type="Pfam" id="PF17136">
    <property type="entry name" value="ribosomal_L24"/>
    <property type="match status" value="1"/>
</dbReference>
<evidence type="ECO:0000256" key="4">
    <source>
        <dbReference type="ARBA" id="ARBA00035206"/>
    </source>
</evidence>
<comment type="caution">
    <text evidence="8">The sequence shown here is derived from an EMBL/GenBank/DDBJ whole genome shotgun (WGS) entry which is preliminary data.</text>
</comment>
<keyword evidence="5" id="KW-0699">rRNA-binding</keyword>
<evidence type="ECO:0000259" key="7">
    <source>
        <dbReference type="SMART" id="SM00739"/>
    </source>
</evidence>
<evidence type="ECO:0000256" key="2">
    <source>
        <dbReference type="ARBA" id="ARBA00022980"/>
    </source>
</evidence>
<accession>A0ABR4XR10</accession>
<evidence type="ECO:0000313" key="9">
    <source>
        <dbReference type="Proteomes" id="UP000030023"/>
    </source>
</evidence>
<dbReference type="SMART" id="SM00739">
    <property type="entry name" value="KOW"/>
    <property type="match status" value="1"/>
</dbReference>
<dbReference type="InterPro" id="IPR014722">
    <property type="entry name" value="Rib_uL2_dom2"/>
</dbReference>
<evidence type="ECO:0000256" key="1">
    <source>
        <dbReference type="ARBA" id="ARBA00010618"/>
    </source>
</evidence>
<organism evidence="8 9">
    <name type="scientific">Oenococcus alcoholitolerans</name>
    <dbReference type="NCBI Taxonomy" id="931074"/>
    <lineage>
        <taxon>Bacteria</taxon>
        <taxon>Bacillati</taxon>
        <taxon>Bacillota</taxon>
        <taxon>Bacilli</taxon>
        <taxon>Lactobacillales</taxon>
        <taxon>Lactobacillaceae</taxon>
        <taxon>Oenococcus</taxon>
    </lineage>
</organism>